<dbReference type="SUPFAM" id="SSF52151">
    <property type="entry name" value="FabD/lysophospholipase-like"/>
    <property type="match status" value="1"/>
</dbReference>
<dbReference type="InterPro" id="IPR036291">
    <property type="entry name" value="NAD(P)-bd_dom_sf"/>
</dbReference>
<dbReference type="InterPro" id="IPR014043">
    <property type="entry name" value="Acyl_transferase_dom"/>
</dbReference>
<dbReference type="Pfam" id="PF21089">
    <property type="entry name" value="PKS_DH_N"/>
    <property type="match status" value="1"/>
</dbReference>
<feature type="region of interest" description="Disordered" evidence="7">
    <location>
        <begin position="1215"/>
        <end position="1237"/>
    </location>
</feature>
<dbReference type="SMART" id="SM00827">
    <property type="entry name" value="PKS_AT"/>
    <property type="match status" value="1"/>
</dbReference>
<keyword evidence="5" id="KW-0045">Antibiotic biosynthesis</keyword>
<proteinExistence type="predicted"/>
<dbReference type="PROSITE" id="PS00606">
    <property type="entry name" value="KS3_1"/>
    <property type="match status" value="1"/>
</dbReference>
<feature type="compositionally biased region" description="Basic and acidic residues" evidence="7">
    <location>
        <begin position="574"/>
        <end position="586"/>
    </location>
</feature>
<dbReference type="PROSITE" id="PS50075">
    <property type="entry name" value="CARRIER"/>
    <property type="match status" value="2"/>
</dbReference>
<dbReference type="SUPFAM" id="SSF53474">
    <property type="entry name" value="alpha/beta-Hydrolases"/>
    <property type="match status" value="1"/>
</dbReference>
<dbReference type="CDD" id="cd08955">
    <property type="entry name" value="KR_2_FAS_SDR_x"/>
    <property type="match status" value="1"/>
</dbReference>
<reference evidence="10 11" key="1">
    <citation type="submission" date="2019-04" db="EMBL/GenBank/DDBJ databases">
        <title>Draft genome sequences of Streptomyces avermitilis ATCC 31267.</title>
        <authorList>
            <person name="Komaki H."/>
            <person name="Tamura T."/>
            <person name="Hosoyama A."/>
        </authorList>
    </citation>
    <scope>NUCLEOTIDE SEQUENCE [LARGE SCALE GENOMIC DNA]</scope>
    <source>
        <strain evidence="10 11">ATCC 31267</strain>
    </source>
</reference>
<dbReference type="InterPro" id="IPR001227">
    <property type="entry name" value="Ac_transferase_dom_sf"/>
</dbReference>
<dbReference type="InterPro" id="IPR020806">
    <property type="entry name" value="PKS_PP-bd"/>
</dbReference>
<dbReference type="PANTHER" id="PTHR43775">
    <property type="entry name" value="FATTY ACID SYNTHASE"/>
    <property type="match status" value="1"/>
</dbReference>
<dbReference type="SUPFAM" id="SSF51735">
    <property type="entry name" value="NAD(P)-binding Rossmann-fold domains"/>
    <property type="match status" value="2"/>
</dbReference>
<comment type="caution">
    <text evidence="10">The sequence shown here is derived from an EMBL/GenBank/DDBJ whole genome shotgun (WGS) entry which is preliminary data.</text>
</comment>
<dbReference type="SMART" id="SM00825">
    <property type="entry name" value="PKS_KS"/>
    <property type="match status" value="1"/>
</dbReference>
<dbReference type="GO" id="GO:0004312">
    <property type="term" value="F:fatty acid synthase activity"/>
    <property type="evidence" value="ECO:0007669"/>
    <property type="project" value="TreeGrafter"/>
</dbReference>
<dbReference type="CDD" id="cd00833">
    <property type="entry name" value="PKS"/>
    <property type="match status" value="1"/>
</dbReference>
<evidence type="ECO:0000256" key="6">
    <source>
        <dbReference type="ARBA" id="ARBA00023315"/>
    </source>
</evidence>
<dbReference type="PANTHER" id="PTHR43775:SF37">
    <property type="entry name" value="SI:DKEY-61P9.11"/>
    <property type="match status" value="1"/>
</dbReference>
<dbReference type="Gene3D" id="3.40.47.10">
    <property type="match status" value="1"/>
</dbReference>
<evidence type="ECO:0000256" key="7">
    <source>
        <dbReference type="SAM" id="MobiDB-lite"/>
    </source>
</evidence>
<dbReference type="GO" id="GO:0033068">
    <property type="term" value="P:macrolide biosynthetic process"/>
    <property type="evidence" value="ECO:0007669"/>
    <property type="project" value="UniProtKB-ARBA"/>
</dbReference>
<dbReference type="Proteomes" id="UP000299211">
    <property type="component" value="Unassembled WGS sequence"/>
</dbReference>
<dbReference type="SMART" id="SM00823">
    <property type="entry name" value="PKS_PP"/>
    <property type="match status" value="3"/>
</dbReference>
<evidence type="ECO:0000256" key="3">
    <source>
        <dbReference type="ARBA" id="ARBA00022553"/>
    </source>
</evidence>
<keyword evidence="6" id="KW-0012">Acyltransferase</keyword>
<dbReference type="Gene3D" id="3.40.366.10">
    <property type="entry name" value="Malonyl-Coenzyme A Acyl Carrier Protein, domain 2"/>
    <property type="match status" value="1"/>
</dbReference>
<feature type="domain" description="Carrier" evidence="8">
    <location>
        <begin position="33"/>
        <end position="107"/>
    </location>
</feature>
<gene>
    <name evidence="10" type="ORF">SAV31267_008890</name>
</gene>
<dbReference type="Gene3D" id="3.30.70.250">
    <property type="entry name" value="Malonyl-CoA ACP transacylase, ACP-binding"/>
    <property type="match status" value="1"/>
</dbReference>
<dbReference type="InterPro" id="IPR016036">
    <property type="entry name" value="Malonyl_transacylase_ACP-bd"/>
</dbReference>
<feature type="region of interest" description="Disordered" evidence="7">
    <location>
        <begin position="1"/>
        <end position="31"/>
    </location>
</feature>
<keyword evidence="2" id="KW-0596">Phosphopantetheine</keyword>
<dbReference type="SUPFAM" id="SSF47336">
    <property type="entry name" value="ACP-like"/>
    <property type="match status" value="3"/>
</dbReference>
<dbReference type="InterPro" id="IPR029058">
    <property type="entry name" value="AB_hydrolase_fold"/>
</dbReference>
<organism evidence="10 11">
    <name type="scientific">Streptomyces avermitilis</name>
    <dbReference type="NCBI Taxonomy" id="33903"/>
    <lineage>
        <taxon>Bacteria</taxon>
        <taxon>Bacillati</taxon>
        <taxon>Actinomycetota</taxon>
        <taxon>Actinomycetes</taxon>
        <taxon>Kitasatosporales</taxon>
        <taxon>Streptomycetaceae</taxon>
        <taxon>Streptomyces</taxon>
    </lineage>
</organism>
<dbReference type="RefSeq" id="WP_078234749.1">
    <property type="nucleotide sequence ID" value="NZ_BAABTN010000021.1"/>
</dbReference>
<dbReference type="InterPro" id="IPR009081">
    <property type="entry name" value="PP-bd_ACP"/>
</dbReference>
<dbReference type="GO" id="GO:0031177">
    <property type="term" value="F:phosphopantetheine binding"/>
    <property type="evidence" value="ECO:0007669"/>
    <property type="project" value="InterPro"/>
</dbReference>
<dbReference type="InterPro" id="IPR018201">
    <property type="entry name" value="Ketoacyl_synth_AS"/>
</dbReference>
<dbReference type="Gene3D" id="1.10.1200.10">
    <property type="entry name" value="ACP-like"/>
    <property type="match status" value="3"/>
</dbReference>
<feature type="region of interest" description="Disordered" evidence="7">
    <location>
        <begin position="562"/>
        <end position="590"/>
    </location>
</feature>
<dbReference type="InterPro" id="IPR001031">
    <property type="entry name" value="Thioesterase"/>
</dbReference>
<dbReference type="SUPFAM" id="SSF53901">
    <property type="entry name" value="Thiolase-like"/>
    <property type="match status" value="1"/>
</dbReference>
<keyword evidence="4" id="KW-0808">Transferase</keyword>
<feature type="compositionally biased region" description="Basic and acidic residues" evidence="7">
    <location>
        <begin position="1881"/>
        <end position="1892"/>
    </location>
</feature>
<dbReference type="InterPro" id="IPR014030">
    <property type="entry name" value="Ketoacyl_synth_N"/>
</dbReference>
<dbReference type="Pfam" id="PF00109">
    <property type="entry name" value="ketoacyl-synt"/>
    <property type="match status" value="1"/>
</dbReference>
<evidence type="ECO:0000259" key="8">
    <source>
        <dbReference type="PROSITE" id="PS50075"/>
    </source>
</evidence>
<dbReference type="EMBL" id="BJHY01000001">
    <property type="protein sequence ID" value="GDY71404.1"/>
    <property type="molecule type" value="Genomic_DNA"/>
</dbReference>
<dbReference type="InterPro" id="IPR016035">
    <property type="entry name" value="Acyl_Trfase/lysoPLipase"/>
</dbReference>
<dbReference type="InterPro" id="IPR016039">
    <property type="entry name" value="Thiolase-like"/>
</dbReference>
<dbReference type="Gene3D" id="3.10.129.110">
    <property type="entry name" value="Polyketide synthase dehydratase"/>
    <property type="match status" value="1"/>
</dbReference>
<dbReference type="Gene3D" id="3.40.50.720">
    <property type="entry name" value="NAD(P)-binding Rossmann-like Domain"/>
    <property type="match status" value="1"/>
</dbReference>
<evidence type="ECO:0000313" key="10">
    <source>
        <dbReference type="EMBL" id="GDY71404.1"/>
    </source>
</evidence>
<dbReference type="FunFam" id="3.40.47.10:FF:000019">
    <property type="entry name" value="Polyketide synthase type I"/>
    <property type="match status" value="1"/>
</dbReference>
<evidence type="ECO:0000256" key="5">
    <source>
        <dbReference type="ARBA" id="ARBA00023194"/>
    </source>
</evidence>
<dbReference type="SUPFAM" id="SSF55048">
    <property type="entry name" value="Probable ACP-binding domain of malonyl-CoA ACP transacylase"/>
    <property type="match status" value="1"/>
</dbReference>
<dbReference type="Pfam" id="PF16197">
    <property type="entry name" value="KAsynt_C_assoc"/>
    <property type="match status" value="1"/>
</dbReference>
<comment type="pathway">
    <text evidence="1">Antibiotic biosynthesis.</text>
</comment>
<dbReference type="InterPro" id="IPR049552">
    <property type="entry name" value="PKS_DH_N"/>
</dbReference>
<evidence type="ECO:0000256" key="1">
    <source>
        <dbReference type="ARBA" id="ARBA00004792"/>
    </source>
</evidence>
<evidence type="ECO:0000256" key="4">
    <source>
        <dbReference type="ARBA" id="ARBA00022679"/>
    </source>
</evidence>
<feature type="domain" description="Ketosynthase family 3 (KS3)" evidence="9">
    <location>
        <begin position="135"/>
        <end position="561"/>
    </location>
</feature>
<dbReference type="InterPro" id="IPR020807">
    <property type="entry name" value="PKS_DH"/>
</dbReference>
<dbReference type="Pfam" id="PF08659">
    <property type="entry name" value="KR"/>
    <property type="match status" value="1"/>
</dbReference>
<feature type="domain" description="Carrier" evidence="8">
    <location>
        <begin position="1792"/>
        <end position="1869"/>
    </location>
</feature>
<dbReference type="Pfam" id="PF00698">
    <property type="entry name" value="Acyl_transf_1"/>
    <property type="match status" value="1"/>
</dbReference>
<dbReference type="InterPro" id="IPR014031">
    <property type="entry name" value="Ketoacyl_synth_C"/>
</dbReference>
<dbReference type="InterPro" id="IPR020841">
    <property type="entry name" value="PKS_Beta-ketoAc_synthase_dom"/>
</dbReference>
<dbReference type="GO" id="GO:0004315">
    <property type="term" value="F:3-oxoacyl-[acyl-carrier-protein] synthase activity"/>
    <property type="evidence" value="ECO:0007669"/>
    <property type="project" value="InterPro"/>
</dbReference>
<name>A0A4D4MI62_STRAX</name>
<dbReference type="PROSITE" id="PS52004">
    <property type="entry name" value="KS3_2"/>
    <property type="match status" value="1"/>
</dbReference>
<dbReference type="InterPro" id="IPR032821">
    <property type="entry name" value="PKS_assoc"/>
</dbReference>
<dbReference type="InterPro" id="IPR013968">
    <property type="entry name" value="PKS_KR"/>
</dbReference>
<dbReference type="InterPro" id="IPR036736">
    <property type="entry name" value="ACP-like_sf"/>
</dbReference>
<dbReference type="InterPro" id="IPR050091">
    <property type="entry name" value="PKS_NRPS_Biosynth_Enz"/>
</dbReference>
<sequence length="2262" mass="239349">MTTAHGGDAEARPPSAEHAPPPETPGAEAPTAAEIRSLLRRLVGDLCGVPGDELDGERPLTEYGLTSRDAVGLSGRLEQLLDRTLPATLVWENPSIEQLVRSLAPGNPPERAASERTTCAPTAAAGGTRHTDADADAVAVLGIGCRLPGGIHGPDAFWEGLLAGTDAVGRVPDERWQDFDDGTSETAAVLARTTRWGAFLDDIEGFDADFFGIMPGEAEVMDPQQRLLLEVGCEALDHAGIALPAVQGSATGVFVGLSALEYGHLTTADLSGVTPWTSTGAAGSIAANRMSYLLDLRGPSMTIDSACSSSLVAVHQACRSLRDGECDTALAAGVNVLLSPAVTANFDQVGALAPDGRCKPFDASADGIARGEGCGVVVLKRLTDAQRDGDRILAVIRGTAVNSDGRSAGLMAPNPVAQEALLRSALRDAGTAAADIGYVEAHGTGTLLGDPIEAGALGAVLGRGRPADRPLLIGSVKSNLGHLEGAAGIVGLIKTVLSLHHGELPASLHFHHPNPHIDFTELGLRVVAEPTPFPAGPGRPALAGVSAFGFGGTNAHAVLEQAPQPAPSPAEAPQHNDRGATDRQKQAAEGVPHILVVTARSQDRLGDVATGLAQWLNARGGALPLADVCRTLAHRRRGPASAAVVGRGRHDLTAALVALAKGETPACVVPPRTARDSEADYRQTPRRPVLVFSGYGSQWNGMGRGLLRDDPVFAGSVGELDPVFKAETGSSLTDLISRAYQDMSVDRTQPLLFGLQLALAHTVRAYGVEPAAVIGHSMGEVSAAVVAGALDTRDGLRVVLNRSTQLAAIDQERAGAMAAVELPEETRANILRRYPDVDIAVYASPRRCTVTGPSEPVARMVEELEAQGQLARLLAVGAAGHSPAVDPVLPTLRDALDGISPRVPAIPWYGTVLDDARADIHADADYWCANARRPVRFQQAVAAAAADGHDIFLEISPHPIAVVPITETLDAAAPAGSRVVPTVHRDSDESMHLRTALAELHLAGVDGLDGPLWPDGERVTVPSPPWRHVPHWFRTGSRPRRRSSTGPGGHSLLGARVEDPGTNRVLWHGDIGTDGWNHQPAKLHGRPVLSLPACAELVIAAATATSATAVEAVRIENLAVHQWLPISPRTPVTTVWEPEGRDQATVGIHSRSTSGAWLCHASARVLTRPELLTRREPEGAAPFEVSFPVPAAEAHTPSQRPHGELLHAVLHAPTGRNSAAAEVPGADPAPSATEDVPVSVRSLQVHLRAPAQAECRVQCLPRTDVSTTGKARGRSPHRGRWDIHAEDTGGRELIVAHEMQLRATEPGEVPQPLEDTTYEIEWEKAPVSVPSPPTHVLLLTDQSDGSGNPYAAPLKSALREQGVEVAVADCRADTFGSLLDAWREETHDARAAVVMLLTDGSEPPGACRGLHAAADVTRRLASDPRQLSLPRLWFVTERAQSVVPGETGNPDLASLRGFVRVLALEHPALLTTLVDIDLQPGLVDDLARELLADGEADEVAWRGGTRFVARLAAVDSDDACVRVPFVRSDGAYIVTGGLTGLGLATARRLAEQGAGRVVLNGRRAPGRATQAVLTELGELGTSLVVVQGDVAQPGVATRLVEAARSKGHSLCGVAHAAAVLHDRIVTDLQSSDIHAVFRPKVTGALQLEAATAGHDLDWWLVYSSAAALFGSPGQAAYAAANAWLDAHAHRRRAGGLPATAIAWGPWAEVGAAPQNPAMALEPITAAEGLNALQALVTRGRAHTGVVHLDARRALEAFPGLDAVPFFAEVLRGTGLPDDDWDGPGSIESLGEKAAAGVYERLVKRTAAVMGRTVQDLDENTSLTDLGLDSLMTVRIQNAAKQDFAVTLPAPLLLRGASLRAVGDAVLRELGLVRACPGDATTADRPKDIKQERGSAGATPALPTTLGPRDAAERLVAGVWNEILGRRPEGVNQDFVAAGGDRRTAHDLVEGIRRRLDATAPRLTTERVLDHATVATLADLIRPEVNGTGESVLRVLRDVQPGTHRPALFTFHPAGGPTSVYLPLVQLLPTTQPVYGFDRVDSLRTMEEKAAHYLGLIRELQPQGPYHLLGWSFGGCLAYEVARQLRESDSAVGFLGLIDTILPAALPGLESPEMLIERFGRFAEYVEKTYGRRLDLPYEELAATPDERQIDVVMRLVAEAGLDMSPGIMEHQRTSYVDARVGERYEPQPYPGRIVLYRAQEAQRLTTSLDPRYVRSESDLGWAPLCPSLEVVPVQGDHLSLIDPPHVEVIAQHLTKALEGQDN</sequence>
<dbReference type="Gene3D" id="3.40.50.1820">
    <property type="entry name" value="alpha/beta hydrolase"/>
    <property type="match status" value="1"/>
</dbReference>
<dbReference type="GO" id="GO:0006633">
    <property type="term" value="P:fatty acid biosynthetic process"/>
    <property type="evidence" value="ECO:0007669"/>
    <property type="project" value="InterPro"/>
</dbReference>
<evidence type="ECO:0000259" key="9">
    <source>
        <dbReference type="PROSITE" id="PS52004"/>
    </source>
</evidence>
<evidence type="ECO:0000313" key="11">
    <source>
        <dbReference type="Proteomes" id="UP000299211"/>
    </source>
</evidence>
<dbReference type="InterPro" id="IPR042104">
    <property type="entry name" value="PKS_dehydratase_sf"/>
</dbReference>
<protein>
    <submittedName>
        <fullName evidence="10">Polyketide synthase</fullName>
    </submittedName>
</protein>
<keyword evidence="3" id="KW-0597">Phosphoprotein</keyword>
<accession>A0A4D4MI62</accession>
<dbReference type="SMART" id="SM00826">
    <property type="entry name" value="PKS_DH"/>
    <property type="match status" value="1"/>
</dbReference>
<feature type="region of interest" description="Disordered" evidence="7">
    <location>
        <begin position="1876"/>
        <end position="1905"/>
    </location>
</feature>
<feature type="region of interest" description="Disordered" evidence="7">
    <location>
        <begin position="1032"/>
        <end position="1057"/>
    </location>
</feature>
<dbReference type="SMART" id="SM00822">
    <property type="entry name" value="PKS_KR"/>
    <property type="match status" value="1"/>
</dbReference>
<evidence type="ECO:0000256" key="2">
    <source>
        <dbReference type="ARBA" id="ARBA00022450"/>
    </source>
</evidence>
<dbReference type="InterPro" id="IPR057326">
    <property type="entry name" value="KR_dom"/>
</dbReference>
<dbReference type="Pfam" id="PF00975">
    <property type="entry name" value="Thioesterase"/>
    <property type="match status" value="1"/>
</dbReference>
<dbReference type="Pfam" id="PF00550">
    <property type="entry name" value="PP-binding"/>
    <property type="match status" value="2"/>
</dbReference>
<dbReference type="Pfam" id="PF02801">
    <property type="entry name" value="Ketoacyl-synt_C"/>
    <property type="match status" value="1"/>
</dbReference>